<feature type="transmembrane region" description="Helical" evidence="8">
    <location>
        <begin position="30"/>
        <end position="47"/>
    </location>
</feature>
<evidence type="ECO:0000256" key="2">
    <source>
        <dbReference type="ARBA" id="ARBA00010942"/>
    </source>
</evidence>
<dbReference type="SUPFAM" id="SSF82714">
    <property type="entry name" value="Multidrug efflux transporter AcrB TolC docking domain, DN and DC subdomains"/>
    <property type="match status" value="2"/>
</dbReference>
<keyword evidence="4" id="KW-1003">Cell membrane</keyword>
<sequence length="1039" mass="109982">MSGAPAPQGQAEADTGLLARMSRASLRRRPIVVLAMLLLAWAGISAWRQLPVDAFPDVSVPQVKVVLKAPGMTPEEVESRITVPIEQELLGIPGQRMLRSVAKYALTDVTVDFADGTDVYWARNQVAERLARVLPDLPEGVSGGLAPATTPLGEVFMFTVENPALSLAERRSLLDWVVRPRLRTIEGVAEVNSLGGEVRSFEVSPRPMDMNARGVSLVELADALRANSRNDGAGRVREGSETMQVRVEAGVLGLDDLAAIGIATRGGVPVRVGDVADLRIGSLTRYGAVSHDGKGETVQGLVLSLRGADARAIVGRVRARLAEIEAALPAGTRLVPFYDRGDLVDRAVSTVTRALLEAAVLVVVLLFAFLGNVRAALVVAATLPLAALAAFVAMRWAGMSANLMSLGGLAIAIGMLVDGAVVVVEHAVSRLQAAPAGRPTIETIGEAVGEVARPVATGVGIIALVFVPLLTLEGYEGKMFSPVALAIVFALAASLVLSLTAVPVMASLAFARAPSGRAWLMERLLPAYARVLDWAFARPRWVAGGAAVLLLAAIAALPLLGRSFVPTLDEGDVIVQLEKLPSISLEASVDLDLKVQRALMERVPEVRGVVARTGSDELGLDPMGLNQTDSFVMLVPREQWRQADKAWVLDRLREVLADFPGIAASFTQPIEMRVSEMLSGVRGDLAVKVFGPDLETLGRLSDSIAAALRGVDGAEDVFALRNEGVLTLRVVVDRLAAARLGVSAEQLQRTMRMEVEGEPVGLVVEAGRRTPVLLRGPGHLREDPRNLADLQLAFDPDTVAPLSGLARILHSEGPVKIDREFGQRYVTVQSNVRGRDLVGFVADARVAVDAAVKLPEGYRLVWGGQFENQQRASARLALVVPAVVALVLFVLWLSFGSVATAVLIVGLVPFAVAGAVFSLLGFGEYLSVPASVGFIALLGIAVLNGVVMVETFDRRLAEGAPPREAASAGALERLRPVLMTATITGSGLVPLLLATGPGSEVQRPLAVVVVGGLVSATAVTLVVLPVAWRWLAQRRLGRT</sequence>
<feature type="transmembrane region" description="Helical" evidence="8">
    <location>
        <begin position="876"/>
        <end position="895"/>
    </location>
</feature>
<dbReference type="InterPro" id="IPR004763">
    <property type="entry name" value="CusA-like"/>
</dbReference>
<accession>A0A7W8M7I0</accession>
<dbReference type="Proteomes" id="UP000532440">
    <property type="component" value="Unassembled WGS sequence"/>
</dbReference>
<evidence type="ECO:0000256" key="6">
    <source>
        <dbReference type="ARBA" id="ARBA00022989"/>
    </source>
</evidence>
<dbReference type="Pfam" id="PF00873">
    <property type="entry name" value="ACR_tran"/>
    <property type="match status" value="1"/>
</dbReference>
<keyword evidence="10" id="KW-1185">Reference proteome</keyword>
<reference evidence="9 10" key="1">
    <citation type="submission" date="2020-08" db="EMBL/GenBank/DDBJ databases">
        <title>Genomic Encyclopedia of Type Strains, Phase IV (KMG-IV): sequencing the most valuable type-strain genomes for metagenomic binning, comparative biology and taxonomic classification.</title>
        <authorList>
            <person name="Goeker M."/>
        </authorList>
    </citation>
    <scope>NUCLEOTIDE SEQUENCE [LARGE SCALE GENOMIC DNA]</scope>
    <source>
        <strain evidence="9 10">DSM 29781</strain>
    </source>
</reference>
<dbReference type="EMBL" id="JACHGB010000001">
    <property type="protein sequence ID" value="MBB5270567.1"/>
    <property type="molecule type" value="Genomic_DNA"/>
</dbReference>
<keyword evidence="5 8" id="KW-0812">Transmembrane</keyword>
<comment type="subcellular location">
    <subcellularLocation>
        <location evidence="1">Cell membrane</location>
        <topology evidence="1">Multi-pass membrane protein</topology>
    </subcellularLocation>
</comment>
<dbReference type="Gene3D" id="3.30.70.1440">
    <property type="entry name" value="Multidrug efflux transporter AcrB pore domain"/>
    <property type="match status" value="1"/>
</dbReference>
<evidence type="ECO:0000313" key="10">
    <source>
        <dbReference type="Proteomes" id="UP000532440"/>
    </source>
</evidence>
<feature type="transmembrane region" description="Helical" evidence="8">
    <location>
        <begin position="902"/>
        <end position="922"/>
    </location>
</feature>
<dbReference type="Gene3D" id="3.30.2090.10">
    <property type="entry name" value="Multidrug efflux transporter AcrB TolC docking domain, DN and DC subdomains"/>
    <property type="match status" value="2"/>
</dbReference>
<feature type="transmembrane region" description="Helical" evidence="8">
    <location>
        <begin position="377"/>
        <end position="397"/>
    </location>
</feature>
<feature type="transmembrane region" description="Helical" evidence="8">
    <location>
        <begin position="928"/>
        <end position="952"/>
    </location>
</feature>
<dbReference type="NCBIfam" id="TIGR00914">
    <property type="entry name" value="2A0601"/>
    <property type="match status" value="1"/>
</dbReference>
<evidence type="ECO:0000256" key="5">
    <source>
        <dbReference type="ARBA" id="ARBA00022692"/>
    </source>
</evidence>
<protein>
    <submittedName>
        <fullName evidence="9">Cobalt-zinc-cadmium resistance protein CzcA</fullName>
    </submittedName>
</protein>
<feature type="transmembrane region" description="Helical" evidence="8">
    <location>
        <begin position="973"/>
        <end position="993"/>
    </location>
</feature>
<evidence type="ECO:0000256" key="3">
    <source>
        <dbReference type="ARBA" id="ARBA00022448"/>
    </source>
</evidence>
<dbReference type="GO" id="GO:0042910">
    <property type="term" value="F:xenobiotic transmembrane transporter activity"/>
    <property type="evidence" value="ECO:0007669"/>
    <property type="project" value="TreeGrafter"/>
</dbReference>
<dbReference type="SUPFAM" id="SSF82693">
    <property type="entry name" value="Multidrug efflux transporter AcrB pore domain, PN1, PN2, PC1 and PC2 subdomains"/>
    <property type="match status" value="2"/>
</dbReference>
<feature type="transmembrane region" description="Helical" evidence="8">
    <location>
        <begin position="1005"/>
        <end position="1028"/>
    </location>
</feature>
<feature type="transmembrane region" description="Helical" evidence="8">
    <location>
        <begin position="403"/>
        <end position="424"/>
    </location>
</feature>
<feature type="transmembrane region" description="Helical" evidence="8">
    <location>
        <begin position="354"/>
        <end position="370"/>
    </location>
</feature>
<dbReference type="Gene3D" id="3.30.70.1320">
    <property type="entry name" value="Multidrug efflux transporter AcrB pore domain like"/>
    <property type="match status" value="1"/>
</dbReference>
<proteinExistence type="inferred from homology"/>
<feature type="transmembrane region" description="Helical" evidence="8">
    <location>
        <begin position="483"/>
        <end position="511"/>
    </location>
</feature>
<keyword evidence="7 8" id="KW-0472">Membrane</keyword>
<organism evidence="9 10">
    <name type="scientific">Quisquiliibacterium transsilvanicum</name>
    <dbReference type="NCBI Taxonomy" id="1549638"/>
    <lineage>
        <taxon>Bacteria</taxon>
        <taxon>Pseudomonadati</taxon>
        <taxon>Pseudomonadota</taxon>
        <taxon>Betaproteobacteria</taxon>
        <taxon>Burkholderiales</taxon>
        <taxon>Burkholderiaceae</taxon>
        <taxon>Quisquiliibacterium</taxon>
    </lineage>
</organism>
<dbReference type="PANTHER" id="PTHR32063">
    <property type="match status" value="1"/>
</dbReference>
<dbReference type="Gene3D" id="3.30.70.1430">
    <property type="entry name" value="Multidrug efflux transporter AcrB pore domain"/>
    <property type="match status" value="2"/>
</dbReference>
<dbReference type="SUPFAM" id="SSF82866">
    <property type="entry name" value="Multidrug efflux transporter AcrB transmembrane domain"/>
    <property type="match status" value="2"/>
</dbReference>
<evidence type="ECO:0000256" key="8">
    <source>
        <dbReference type="SAM" id="Phobius"/>
    </source>
</evidence>
<evidence type="ECO:0000256" key="7">
    <source>
        <dbReference type="ARBA" id="ARBA00023136"/>
    </source>
</evidence>
<dbReference type="PRINTS" id="PR00702">
    <property type="entry name" value="ACRIFLAVINRP"/>
</dbReference>
<dbReference type="InterPro" id="IPR027463">
    <property type="entry name" value="AcrB_DN_DC_subdom"/>
</dbReference>
<dbReference type="Gene3D" id="1.20.1640.10">
    <property type="entry name" value="Multidrug efflux transporter AcrB transmembrane domain"/>
    <property type="match status" value="2"/>
</dbReference>
<dbReference type="RefSeq" id="WP_343060606.1">
    <property type="nucleotide sequence ID" value="NZ_BAABEW010000004.1"/>
</dbReference>
<dbReference type="AlphaFoldDB" id="A0A7W8M7I0"/>
<evidence type="ECO:0000256" key="4">
    <source>
        <dbReference type="ARBA" id="ARBA00022475"/>
    </source>
</evidence>
<comment type="similarity">
    <text evidence="2">Belongs to the resistance-nodulation-cell division (RND) (TC 2.A.6) family.</text>
</comment>
<keyword evidence="3" id="KW-0813">Transport</keyword>
<dbReference type="PANTHER" id="PTHR32063:SF68">
    <property type="entry name" value="PROBALE CATION EFFLUX SYSTEM PROTEIN"/>
    <property type="match status" value="1"/>
</dbReference>
<keyword evidence="6 8" id="KW-1133">Transmembrane helix</keyword>
<dbReference type="InterPro" id="IPR001036">
    <property type="entry name" value="Acrflvin-R"/>
</dbReference>
<comment type="caution">
    <text evidence="9">The sequence shown here is derived from an EMBL/GenBank/DDBJ whole genome shotgun (WGS) entry which is preliminary data.</text>
</comment>
<evidence type="ECO:0000313" key="9">
    <source>
        <dbReference type="EMBL" id="MBB5270567.1"/>
    </source>
</evidence>
<feature type="transmembrane region" description="Helical" evidence="8">
    <location>
        <begin position="451"/>
        <end position="471"/>
    </location>
</feature>
<name>A0A7W8M7I0_9BURK</name>
<gene>
    <name evidence="9" type="ORF">HNQ70_000551</name>
</gene>
<evidence type="ECO:0000256" key="1">
    <source>
        <dbReference type="ARBA" id="ARBA00004651"/>
    </source>
</evidence>
<feature type="transmembrane region" description="Helical" evidence="8">
    <location>
        <begin position="541"/>
        <end position="560"/>
    </location>
</feature>
<dbReference type="GO" id="GO:0008324">
    <property type="term" value="F:monoatomic cation transmembrane transporter activity"/>
    <property type="evidence" value="ECO:0007669"/>
    <property type="project" value="InterPro"/>
</dbReference>
<dbReference type="GO" id="GO:0005886">
    <property type="term" value="C:plasma membrane"/>
    <property type="evidence" value="ECO:0007669"/>
    <property type="project" value="UniProtKB-SubCell"/>
</dbReference>